<protein>
    <submittedName>
        <fullName evidence="1">Uncharacterized protein</fullName>
    </submittedName>
</protein>
<dbReference type="AlphaFoldDB" id="A0A067JD21"/>
<gene>
    <name evidence="1" type="ORF">JCGZ_03585</name>
</gene>
<dbReference type="EMBL" id="KK915603">
    <property type="protein sequence ID" value="KDP21711.1"/>
    <property type="molecule type" value="Genomic_DNA"/>
</dbReference>
<accession>A0A067JD21</accession>
<organism evidence="1 2">
    <name type="scientific">Jatropha curcas</name>
    <name type="common">Barbados nut</name>
    <dbReference type="NCBI Taxonomy" id="180498"/>
    <lineage>
        <taxon>Eukaryota</taxon>
        <taxon>Viridiplantae</taxon>
        <taxon>Streptophyta</taxon>
        <taxon>Embryophyta</taxon>
        <taxon>Tracheophyta</taxon>
        <taxon>Spermatophyta</taxon>
        <taxon>Magnoliopsida</taxon>
        <taxon>eudicotyledons</taxon>
        <taxon>Gunneridae</taxon>
        <taxon>Pentapetalae</taxon>
        <taxon>rosids</taxon>
        <taxon>fabids</taxon>
        <taxon>Malpighiales</taxon>
        <taxon>Euphorbiaceae</taxon>
        <taxon>Crotonoideae</taxon>
        <taxon>Jatropheae</taxon>
        <taxon>Jatropha</taxon>
    </lineage>
</organism>
<keyword evidence="2" id="KW-1185">Reference proteome</keyword>
<reference evidence="1 2" key="1">
    <citation type="journal article" date="2014" name="PLoS ONE">
        <title>Global Analysis of Gene Expression Profiles in Physic Nut (Jatropha curcas L.) Seedlings Exposed to Salt Stress.</title>
        <authorList>
            <person name="Zhang L."/>
            <person name="Zhang C."/>
            <person name="Wu P."/>
            <person name="Chen Y."/>
            <person name="Li M."/>
            <person name="Jiang H."/>
            <person name="Wu G."/>
        </authorList>
    </citation>
    <scope>NUCLEOTIDE SEQUENCE [LARGE SCALE GENOMIC DNA]</scope>
    <source>
        <strain evidence="2">cv. GZQX0401</strain>
        <tissue evidence="1">Young leaves</tissue>
    </source>
</reference>
<dbReference type="Proteomes" id="UP000027138">
    <property type="component" value="Unassembled WGS sequence"/>
</dbReference>
<evidence type="ECO:0000313" key="1">
    <source>
        <dbReference type="EMBL" id="KDP21711.1"/>
    </source>
</evidence>
<proteinExistence type="predicted"/>
<name>A0A067JD21_JATCU</name>
<sequence>MAEPSILILKIEKMIEKIVAASFEKLVRSDRRKEKVVVEDDEEAKDESEKKEHVDDTWQDDEFFKKMSVKKAESEPIISKKFDKLDKKLEKLHCL</sequence>
<evidence type="ECO:0000313" key="2">
    <source>
        <dbReference type="Proteomes" id="UP000027138"/>
    </source>
</evidence>